<evidence type="ECO:0000313" key="2">
    <source>
        <dbReference type="Proteomes" id="UP000266841"/>
    </source>
</evidence>
<evidence type="ECO:0000313" key="1">
    <source>
        <dbReference type="EMBL" id="EJK66888.1"/>
    </source>
</evidence>
<keyword evidence="2" id="KW-1185">Reference proteome</keyword>
<name>K0SKQ6_THAOC</name>
<gene>
    <name evidence="1" type="ORF">THAOC_12144</name>
</gene>
<dbReference type="EMBL" id="AGNL01014071">
    <property type="protein sequence ID" value="EJK66888.1"/>
    <property type="molecule type" value="Genomic_DNA"/>
</dbReference>
<reference evidence="1 2" key="1">
    <citation type="journal article" date="2012" name="Genome Biol.">
        <title>Genome and low-iron response of an oceanic diatom adapted to chronic iron limitation.</title>
        <authorList>
            <person name="Lommer M."/>
            <person name="Specht M."/>
            <person name="Roy A.S."/>
            <person name="Kraemer L."/>
            <person name="Andreson R."/>
            <person name="Gutowska M.A."/>
            <person name="Wolf J."/>
            <person name="Bergner S.V."/>
            <person name="Schilhabel M.B."/>
            <person name="Klostermeier U.C."/>
            <person name="Beiko R.G."/>
            <person name="Rosenstiel P."/>
            <person name="Hippler M."/>
            <person name="Laroche J."/>
        </authorList>
    </citation>
    <scope>NUCLEOTIDE SEQUENCE [LARGE SCALE GENOMIC DNA]</scope>
    <source>
        <strain evidence="1 2">CCMP1005</strain>
    </source>
</reference>
<comment type="caution">
    <text evidence="1">The sequence shown here is derived from an EMBL/GenBank/DDBJ whole genome shotgun (WGS) entry which is preliminary data.</text>
</comment>
<accession>K0SKQ6</accession>
<dbReference type="Proteomes" id="UP000266841">
    <property type="component" value="Unassembled WGS sequence"/>
</dbReference>
<dbReference type="AlphaFoldDB" id="K0SKQ6"/>
<sequence>PNFSKDKARESRPEREGTKMLGSIVEDHRTIDLDVKWHGEFDGATLKGRYSTGKKLRTKARDRANWSCSNEAMATAMKVMKVKAGERKGDADGKARRFESTLLRCRASSSNDAAAAAAAAAAALAP</sequence>
<feature type="non-terminal residue" evidence="1">
    <location>
        <position position="1"/>
    </location>
</feature>
<organism evidence="1 2">
    <name type="scientific">Thalassiosira oceanica</name>
    <name type="common">Marine diatom</name>
    <dbReference type="NCBI Taxonomy" id="159749"/>
    <lineage>
        <taxon>Eukaryota</taxon>
        <taxon>Sar</taxon>
        <taxon>Stramenopiles</taxon>
        <taxon>Ochrophyta</taxon>
        <taxon>Bacillariophyta</taxon>
        <taxon>Coscinodiscophyceae</taxon>
        <taxon>Thalassiosirophycidae</taxon>
        <taxon>Thalassiosirales</taxon>
        <taxon>Thalassiosiraceae</taxon>
        <taxon>Thalassiosira</taxon>
    </lineage>
</organism>
<protein>
    <submittedName>
        <fullName evidence="1">Uncharacterized protein</fullName>
    </submittedName>
</protein>
<proteinExistence type="predicted"/>